<keyword evidence="1" id="KW-0704">Schiff base</keyword>
<dbReference type="PANTHER" id="PTHR10683:SF18">
    <property type="entry name" value="TRANSALDOLASE"/>
    <property type="match status" value="1"/>
</dbReference>
<dbReference type="AlphaFoldDB" id="A0A426WZB1"/>
<name>A0A426WZB1_ENSVE</name>
<dbReference type="EMBL" id="AMZH03031523">
    <property type="protein sequence ID" value="RRT32557.1"/>
    <property type="molecule type" value="Genomic_DNA"/>
</dbReference>
<dbReference type="Proteomes" id="UP000287651">
    <property type="component" value="Unassembled WGS sequence"/>
</dbReference>
<comment type="caution">
    <text evidence="2">The sequence shown here is derived from an EMBL/GenBank/DDBJ whole genome shotgun (WGS) entry which is preliminary data.</text>
</comment>
<dbReference type="GO" id="GO:0005975">
    <property type="term" value="P:carbohydrate metabolic process"/>
    <property type="evidence" value="ECO:0007669"/>
    <property type="project" value="InterPro"/>
</dbReference>
<protein>
    <recommendedName>
        <fullName evidence="4">Transaldolase</fullName>
    </recommendedName>
</protein>
<evidence type="ECO:0008006" key="4">
    <source>
        <dbReference type="Google" id="ProtNLM"/>
    </source>
</evidence>
<sequence>MGADLARFVPGRVSTEVDARLAYDTQGIVRKVHELLKLYNELEVSSQGLLFKIPSTWQGIEASRLLELEGIQTHLTFVYRYMQLANKSSFSNITGIC</sequence>
<dbReference type="Pfam" id="PF00923">
    <property type="entry name" value="TAL_FSA"/>
    <property type="match status" value="1"/>
</dbReference>
<dbReference type="PANTHER" id="PTHR10683">
    <property type="entry name" value="TRANSALDOLASE"/>
    <property type="match status" value="1"/>
</dbReference>
<dbReference type="InterPro" id="IPR001585">
    <property type="entry name" value="TAL/FSA"/>
</dbReference>
<evidence type="ECO:0000313" key="3">
    <source>
        <dbReference type="Proteomes" id="UP000287651"/>
    </source>
</evidence>
<reference evidence="2 3" key="1">
    <citation type="journal article" date="2014" name="Agronomy (Basel)">
        <title>A Draft Genome Sequence for Ensete ventricosum, the Drought-Tolerant Tree Against Hunger.</title>
        <authorList>
            <person name="Harrison J."/>
            <person name="Moore K.A."/>
            <person name="Paszkiewicz K."/>
            <person name="Jones T."/>
            <person name="Grant M."/>
            <person name="Ambacheew D."/>
            <person name="Muzemil S."/>
            <person name="Studholme D.J."/>
        </authorList>
    </citation>
    <scope>NUCLEOTIDE SEQUENCE [LARGE SCALE GENOMIC DNA]</scope>
</reference>
<evidence type="ECO:0000256" key="1">
    <source>
        <dbReference type="ARBA" id="ARBA00023270"/>
    </source>
</evidence>
<accession>A0A426WZB1</accession>
<gene>
    <name evidence="2" type="ORF">B296_00045799</name>
</gene>
<organism evidence="2 3">
    <name type="scientific">Ensete ventricosum</name>
    <name type="common">Abyssinian banana</name>
    <name type="synonym">Musa ensete</name>
    <dbReference type="NCBI Taxonomy" id="4639"/>
    <lineage>
        <taxon>Eukaryota</taxon>
        <taxon>Viridiplantae</taxon>
        <taxon>Streptophyta</taxon>
        <taxon>Embryophyta</taxon>
        <taxon>Tracheophyta</taxon>
        <taxon>Spermatophyta</taxon>
        <taxon>Magnoliopsida</taxon>
        <taxon>Liliopsida</taxon>
        <taxon>Zingiberales</taxon>
        <taxon>Musaceae</taxon>
        <taxon>Ensete</taxon>
    </lineage>
</organism>
<dbReference type="SUPFAM" id="SSF51569">
    <property type="entry name" value="Aldolase"/>
    <property type="match status" value="1"/>
</dbReference>
<dbReference type="InterPro" id="IPR013785">
    <property type="entry name" value="Aldolase_TIM"/>
</dbReference>
<evidence type="ECO:0000313" key="2">
    <source>
        <dbReference type="EMBL" id="RRT32557.1"/>
    </source>
</evidence>
<proteinExistence type="predicted"/>
<dbReference type="Gene3D" id="3.20.20.70">
    <property type="entry name" value="Aldolase class I"/>
    <property type="match status" value="1"/>
</dbReference>